<dbReference type="AlphaFoldDB" id="A0A9W6DNF6"/>
<evidence type="ECO:0000256" key="5">
    <source>
        <dbReference type="ARBA" id="ARBA00023136"/>
    </source>
</evidence>
<evidence type="ECO:0000256" key="1">
    <source>
        <dbReference type="ARBA" id="ARBA00004141"/>
    </source>
</evidence>
<protein>
    <recommendedName>
        <fullName evidence="8">Major facilitator superfamily (MFS) profile domain-containing protein</fullName>
    </recommendedName>
</protein>
<keyword evidence="5" id="KW-0472">Membrane</keyword>
<evidence type="ECO:0000256" key="2">
    <source>
        <dbReference type="ARBA" id="ARBA00022448"/>
    </source>
</evidence>
<evidence type="ECO:0000313" key="7">
    <source>
        <dbReference type="Proteomes" id="UP001143548"/>
    </source>
</evidence>
<accession>A0A9W6DNF6</accession>
<keyword evidence="4" id="KW-1133">Transmembrane helix</keyword>
<keyword evidence="3" id="KW-0812">Transmembrane</keyword>
<evidence type="ECO:0000313" key="6">
    <source>
        <dbReference type="EMBL" id="GKZ23028.1"/>
    </source>
</evidence>
<evidence type="ECO:0008006" key="8">
    <source>
        <dbReference type="Google" id="ProtNLM"/>
    </source>
</evidence>
<comment type="subcellular location">
    <subcellularLocation>
        <location evidence="1">Membrane</location>
        <topology evidence="1">Multi-pass membrane protein</topology>
    </subcellularLocation>
</comment>
<comment type="caution">
    <text evidence="6">The sequence shown here is derived from an EMBL/GenBank/DDBJ whole genome shotgun (WGS) entry which is preliminary data.</text>
</comment>
<dbReference type="Proteomes" id="UP001143548">
    <property type="component" value="Unassembled WGS sequence"/>
</dbReference>
<dbReference type="PANTHER" id="PTHR43791:SF36">
    <property type="entry name" value="TRANSPORTER, PUTATIVE (AFU_ORTHOLOGUE AFUA_6G08340)-RELATED"/>
    <property type="match status" value="1"/>
</dbReference>
<sequence length="130" mass="14757">MNNRTEDEIDNLDVKADILELEYVQGNAPENAGPTFSIEDENRVYRKLDWNLMPLIFVLYSLSVLDRSNLGNAKIAGMEDDVDLTQTISCFPQRPETCLIWIAASPNRRIQIYCRNGRPSVGKRSRHTGG</sequence>
<reference evidence="6" key="1">
    <citation type="submission" date="2022-07" db="EMBL/GenBank/DDBJ databases">
        <title>Taxonomy of Aspergillus series Nigri: significant species reduction supported by multi-species coalescent approaches.</title>
        <authorList>
            <person name="Bian C."/>
            <person name="Kusuya Y."/>
            <person name="Sklenar F."/>
            <person name="D'hooge E."/>
            <person name="Yaguchi T."/>
            <person name="Takahashi H."/>
            <person name="Hubka V."/>
        </authorList>
    </citation>
    <scope>NUCLEOTIDE SEQUENCE</scope>
    <source>
        <strain evidence="6">CBS 733.88</strain>
    </source>
</reference>
<proteinExistence type="predicted"/>
<evidence type="ECO:0000256" key="3">
    <source>
        <dbReference type="ARBA" id="ARBA00022692"/>
    </source>
</evidence>
<dbReference type="GO" id="GO:0022857">
    <property type="term" value="F:transmembrane transporter activity"/>
    <property type="evidence" value="ECO:0007669"/>
    <property type="project" value="TreeGrafter"/>
</dbReference>
<dbReference type="EMBL" id="BROQ01000061">
    <property type="protein sequence ID" value="GKZ23028.1"/>
    <property type="molecule type" value="Genomic_DNA"/>
</dbReference>
<organism evidence="6 7">
    <name type="scientific">Aspergillus brasiliensis</name>
    <dbReference type="NCBI Taxonomy" id="319629"/>
    <lineage>
        <taxon>Eukaryota</taxon>
        <taxon>Fungi</taxon>
        <taxon>Dikarya</taxon>
        <taxon>Ascomycota</taxon>
        <taxon>Pezizomycotina</taxon>
        <taxon>Eurotiomycetes</taxon>
        <taxon>Eurotiomycetidae</taxon>
        <taxon>Eurotiales</taxon>
        <taxon>Aspergillaceae</taxon>
        <taxon>Aspergillus</taxon>
        <taxon>Aspergillus subgen. Circumdati</taxon>
    </lineage>
</organism>
<gene>
    <name evidence="6" type="ORF">AbraCBS73388_009368</name>
</gene>
<evidence type="ECO:0000256" key="4">
    <source>
        <dbReference type="ARBA" id="ARBA00022989"/>
    </source>
</evidence>
<dbReference type="PANTHER" id="PTHR43791">
    <property type="entry name" value="PERMEASE-RELATED"/>
    <property type="match status" value="1"/>
</dbReference>
<dbReference type="GO" id="GO:0016020">
    <property type="term" value="C:membrane"/>
    <property type="evidence" value="ECO:0007669"/>
    <property type="project" value="UniProtKB-SubCell"/>
</dbReference>
<name>A0A9W6DNF6_9EURO</name>
<keyword evidence="2" id="KW-0813">Transport</keyword>